<dbReference type="Proteomes" id="UP000245783">
    <property type="component" value="Unassembled WGS sequence"/>
</dbReference>
<keyword evidence="3" id="KW-1185">Reference proteome</keyword>
<dbReference type="AlphaFoldDB" id="A0A316W062"/>
<sequence length="519" mass="56154">MANGHQSFIVCRSPWPATWKETITIEATAWHSGKATAHALKELSAPSTCSYIDEPSRDPSVLLSLPPVGTNLGARVKSHGHGVVAYAWRQERGADNRKVTHLAAIQKCEHTEGKRGGRGATAIDAAASTAAFGMLRSAAKGRLSVPAIVKSQLKTVNRLGSTPVFILGARSRSAAAGARLRSSAMDLMIHQQSRVILGSRRKVAVPPHAHLRGVHQAPRSGVSPAQESQVLCGSVDLASAPSHESSQTAAPRMRYVLTGTPPLRHIELVTNTRAGPTQIPRRRLSAARPTRESTRARTHTRTHVPYCNTNAPTCDELRGCKVRILDVLAGEQQQQDDKHIEERKKEWAIRITNGTHAAQEFVELGAGSSRHPTLDQASLRSRVGQVPDEWLTAAFGDLDNTRHWSGARASNVGRVLSGYANTRDSCSSLGLCSKVSTTWKLLLEARSEALADVKDSRESADEHFGLATWSAFATRCVVASHSSTHTPLLGRLSSKDLRGRLRLAGKVLPRAARLSDNLY</sequence>
<proteinExistence type="predicted"/>
<feature type="region of interest" description="Disordered" evidence="1">
    <location>
        <begin position="279"/>
        <end position="299"/>
    </location>
</feature>
<dbReference type="GeneID" id="37037027"/>
<protein>
    <submittedName>
        <fullName evidence="2">Uncharacterized protein</fullName>
    </submittedName>
</protein>
<dbReference type="RefSeq" id="XP_025370467.1">
    <property type="nucleotide sequence ID" value="XM_025515157.1"/>
</dbReference>
<gene>
    <name evidence="2" type="ORF">IE81DRAFT_329622</name>
</gene>
<accession>A0A316W062</accession>
<name>A0A316W062_9BASI</name>
<organism evidence="2 3">
    <name type="scientific">Ceraceosorus guamensis</name>
    <dbReference type="NCBI Taxonomy" id="1522189"/>
    <lineage>
        <taxon>Eukaryota</taxon>
        <taxon>Fungi</taxon>
        <taxon>Dikarya</taxon>
        <taxon>Basidiomycota</taxon>
        <taxon>Ustilaginomycotina</taxon>
        <taxon>Exobasidiomycetes</taxon>
        <taxon>Ceraceosorales</taxon>
        <taxon>Ceraceosoraceae</taxon>
        <taxon>Ceraceosorus</taxon>
    </lineage>
</organism>
<dbReference type="InParanoid" id="A0A316W062"/>
<evidence type="ECO:0000256" key="1">
    <source>
        <dbReference type="SAM" id="MobiDB-lite"/>
    </source>
</evidence>
<dbReference type="EMBL" id="KZ819371">
    <property type="protein sequence ID" value="PWN43307.1"/>
    <property type="molecule type" value="Genomic_DNA"/>
</dbReference>
<reference evidence="2 3" key="1">
    <citation type="journal article" date="2018" name="Mol. Biol. Evol.">
        <title>Broad Genomic Sampling Reveals a Smut Pathogenic Ancestry of the Fungal Clade Ustilaginomycotina.</title>
        <authorList>
            <person name="Kijpornyongpan T."/>
            <person name="Mondo S.J."/>
            <person name="Barry K."/>
            <person name="Sandor L."/>
            <person name="Lee J."/>
            <person name="Lipzen A."/>
            <person name="Pangilinan J."/>
            <person name="LaButti K."/>
            <person name="Hainaut M."/>
            <person name="Henrissat B."/>
            <person name="Grigoriev I.V."/>
            <person name="Spatafora J.W."/>
            <person name="Aime M.C."/>
        </authorList>
    </citation>
    <scope>NUCLEOTIDE SEQUENCE [LARGE SCALE GENOMIC DNA]</scope>
    <source>
        <strain evidence="2 3">MCA 4658</strain>
    </source>
</reference>
<evidence type="ECO:0000313" key="3">
    <source>
        <dbReference type="Proteomes" id="UP000245783"/>
    </source>
</evidence>
<evidence type="ECO:0000313" key="2">
    <source>
        <dbReference type="EMBL" id="PWN43307.1"/>
    </source>
</evidence>